<evidence type="ECO:0000313" key="16">
    <source>
        <dbReference type="Proteomes" id="UP001230051"/>
    </source>
</evidence>
<feature type="compositionally biased region" description="Basic and acidic residues" evidence="12">
    <location>
        <begin position="313"/>
        <end position="335"/>
    </location>
</feature>
<accession>A0AAD8GDI8</accession>
<feature type="region of interest" description="Disordered" evidence="12">
    <location>
        <begin position="430"/>
        <end position="489"/>
    </location>
</feature>
<feature type="region of interest" description="Disordered" evidence="12">
    <location>
        <begin position="1"/>
        <end position="29"/>
    </location>
</feature>
<dbReference type="CDD" id="cd16111">
    <property type="entry name" value="DCX_DCLK3"/>
    <property type="match status" value="1"/>
</dbReference>
<dbReference type="InterPro" id="IPR036572">
    <property type="entry name" value="Doublecortin_dom_sf"/>
</dbReference>
<proteinExistence type="inferred from homology"/>
<dbReference type="PROSITE" id="PS00108">
    <property type="entry name" value="PROTEIN_KINASE_ST"/>
    <property type="match status" value="1"/>
</dbReference>
<dbReference type="InterPro" id="IPR011009">
    <property type="entry name" value="Kinase-like_dom_sf"/>
</dbReference>
<feature type="compositionally biased region" description="Polar residues" evidence="12">
    <location>
        <begin position="14"/>
        <end position="29"/>
    </location>
</feature>
<feature type="compositionally biased region" description="Basic residues" evidence="12">
    <location>
        <begin position="387"/>
        <end position="396"/>
    </location>
</feature>
<keyword evidence="6 15" id="KW-0418">Kinase</keyword>
<dbReference type="PANTHER" id="PTHR24347">
    <property type="entry name" value="SERINE/THREONINE-PROTEIN KINASE"/>
    <property type="match status" value="1"/>
</dbReference>
<dbReference type="AlphaFoldDB" id="A0AAD8GDI8"/>
<comment type="catalytic activity">
    <reaction evidence="8">
        <text>L-threonyl-[protein] + ATP = O-phospho-L-threonyl-[protein] + ADP + H(+)</text>
        <dbReference type="Rhea" id="RHEA:46608"/>
        <dbReference type="Rhea" id="RHEA-COMP:11060"/>
        <dbReference type="Rhea" id="RHEA-COMP:11605"/>
        <dbReference type="ChEBI" id="CHEBI:15378"/>
        <dbReference type="ChEBI" id="CHEBI:30013"/>
        <dbReference type="ChEBI" id="CHEBI:30616"/>
        <dbReference type="ChEBI" id="CHEBI:61977"/>
        <dbReference type="ChEBI" id="CHEBI:456216"/>
        <dbReference type="EC" id="2.7.11.1"/>
    </reaction>
</comment>
<sequence>MNQKGLHCEDTEGCPSTTSSPNWRQSGQRASFPISIKDTNQRNSVSRLQSVYPPIGHRTFGKSLSGPTCFNMQFHHHGNAFHTVHSEDSPVRPRVVTVVKPGGRRHPRKITILLNRRSVQTFEQLIADISEALGFPRWKNDRVKKLFSLKGREIRSVSDFFRADDVFVAAGREKLTLKEVQEVLEDLYPDSPYSQSLIQKEWERSQKPKNYYKGSKADSSFDEESEVAKQHLGTNLERVRAKARQEERVKARKWKKEQLEQEQKELTERKGAKEIYPLREEIIDKGTVAYVVQHCEKCKRERQLKVHCNATRERDGSLGKEVQRREKEQPDDLHSEKKKLRQRGSRTSQENFKEEKEEGADVKDIKKTCKECSRRDNEHKEMSPVHGQHKVERKKVQKEENPEVQKEPNTAIHESAVGEVDEIHQQNYHNHAEKQSSGAEVRKEIPTKKENSNEKKELHKKMAKVEQGEEATEKIEKEKTPAMSQEEDVKKDSTNICAVKTRHIKTQSDIESFYEIGRTVGDGNFAVVKECKLRNTDVLYAMKIIDKAKLKGKEHMIENEISIIKSLSHPNVVRLLEEYETDSEIYLIMEFVHGGDLFDAITESVKFTEHNAAQMIIDLCQALACTHSKNVVHRDLKPENLLVQHNEDGSTTLKLADFGLAMEVTEPIFTVCGTPTYVAPEILSEKGYGLQVDMWATGVILYILLCGFPPFRSLERDQEELFEIIQLGEYEFLSPYWDNISDGAKDLISKLLVVDEHKRYTAQQVLQHPWVRSGGKMNSRNLQREVTMNIQRHFKNRRRREHAAEQ</sequence>
<dbReference type="Proteomes" id="UP001230051">
    <property type="component" value="Unassembled WGS sequence"/>
</dbReference>
<dbReference type="Pfam" id="PF03607">
    <property type="entry name" value="DCX"/>
    <property type="match status" value="1"/>
</dbReference>
<feature type="domain" description="Protein kinase" evidence="13">
    <location>
        <begin position="514"/>
        <end position="771"/>
    </location>
</feature>
<keyword evidence="4" id="KW-0808">Transferase</keyword>
<evidence type="ECO:0000256" key="4">
    <source>
        <dbReference type="ARBA" id="ARBA00022679"/>
    </source>
</evidence>
<dbReference type="InterPro" id="IPR017441">
    <property type="entry name" value="Protein_kinase_ATP_BS"/>
</dbReference>
<dbReference type="InterPro" id="IPR003533">
    <property type="entry name" value="Doublecortin_dom"/>
</dbReference>
<keyword evidence="16" id="KW-1185">Reference proteome</keyword>
<organism evidence="15 16">
    <name type="scientific">Acipenser oxyrinchus oxyrinchus</name>
    <dbReference type="NCBI Taxonomy" id="40147"/>
    <lineage>
        <taxon>Eukaryota</taxon>
        <taxon>Metazoa</taxon>
        <taxon>Chordata</taxon>
        <taxon>Craniata</taxon>
        <taxon>Vertebrata</taxon>
        <taxon>Euteleostomi</taxon>
        <taxon>Actinopterygii</taxon>
        <taxon>Chondrostei</taxon>
        <taxon>Acipenseriformes</taxon>
        <taxon>Acipenseridae</taxon>
        <taxon>Acipenser</taxon>
    </lineage>
</organism>
<keyword evidence="3" id="KW-0723">Serine/threonine-protein kinase</keyword>
<evidence type="ECO:0000256" key="2">
    <source>
        <dbReference type="ARBA" id="ARBA00012513"/>
    </source>
</evidence>
<feature type="domain" description="Doublecortin" evidence="14">
    <location>
        <begin position="94"/>
        <end position="181"/>
    </location>
</feature>
<feature type="compositionally biased region" description="Basic and acidic residues" evidence="12">
    <location>
        <begin position="430"/>
        <end position="457"/>
    </location>
</feature>
<evidence type="ECO:0000256" key="7">
    <source>
        <dbReference type="ARBA" id="ARBA00022840"/>
    </source>
</evidence>
<evidence type="ECO:0000256" key="1">
    <source>
        <dbReference type="ARBA" id="ARBA00005354"/>
    </source>
</evidence>
<dbReference type="GO" id="GO:0005524">
    <property type="term" value="F:ATP binding"/>
    <property type="evidence" value="ECO:0007669"/>
    <property type="project" value="UniProtKB-UniRule"/>
</dbReference>
<comment type="similarity">
    <text evidence="1">Belongs to the protein kinase superfamily. CAMK Ser/Thr protein kinase family. CaMK subfamily.</text>
</comment>
<feature type="compositionally biased region" description="Basic and acidic residues" evidence="12">
    <location>
        <begin position="351"/>
        <end position="383"/>
    </location>
</feature>
<keyword evidence="7 10" id="KW-0067">ATP-binding</keyword>
<dbReference type="SMART" id="SM00537">
    <property type="entry name" value="DCX"/>
    <property type="match status" value="1"/>
</dbReference>
<protein>
    <recommendedName>
        <fullName evidence="2">non-specific serine/threonine protein kinase</fullName>
        <ecNumber evidence="2">2.7.11.1</ecNumber>
    </recommendedName>
</protein>
<dbReference type="PROSITE" id="PS50011">
    <property type="entry name" value="PROTEIN_KINASE_DOM"/>
    <property type="match status" value="1"/>
</dbReference>
<evidence type="ECO:0000256" key="8">
    <source>
        <dbReference type="ARBA" id="ARBA00047899"/>
    </source>
</evidence>
<name>A0AAD8GDI8_ACIOX</name>
<dbReference type="Pfam" id="PF00069">
    <property type="entry name" value="Pkinase"/>
    <property type="match status" value="1"/>
</dbReference>
<gene>
    <name evidence="15" type="primary">Dclk3</name>
    <name evidence="15" type="ORF">AOXY_G4850</name>
</gene>
<dbReference type="EC" id="2.7.11.1" evidence="2"/>
<feature type="coiled-coil region" evidence="11">
    <location>
        <begin position="242"/>
        <end position="269"/>
    </location>
</feature>
<feature type="compositionally biased region" description="Basic and acidic residues" evidence="12">
    <location>
        <begin position="1"/>
        <end position="10"/>
    </location>
</feature>
<dbReference type="SUPFAM" id="SSF56112">
    <property type="entry name" value="Protein kinase-like (PK-like)"/>
    <property type="match status" value="1"/>
</dbReference>
<evidence type="ECO:0000259" key="13">
    <source>
        <dbReference type="PROSITE" id="PS50011"/>
    </source>
</evidence>
<feature type="binding site" evidence="10">
    <location>
        <position position="543"/>
    </location>
    <ligand>
        <name>ATP</name>
        <dbReference type="ChEBI" id="CHEBI:30616"/>
    </ligand>
</feature>
<dbReference type="InterPro" id="IPR000719">
    <property type="entry name" value="Prot_kinase_dom"/>
</dbReference>
<dbReference type="GO" id="GO:0004674">
    <property type="term" value="F:protein serine/threonine kinase activity"/>
    <property type="evidence" value="ECO:0007669"/>
    <property type="project" value="UniProtKB-KW"/>
</dbReference>
<evidence type="ECO:0000256" key="12">
    <source>
        <dbReference type="SAM" id="MobiDB-lite"/>
    </source>
</evidence>
<feature type="compositionally biased region" description="Basic and acidic residues" evidence="12">
    <location>
        <begin position="463"/>
        <end position="480"/>
    </location>
</feature>
<feature type="compositionally biased region" description="Basic and acidic residues" evidence="12">
    <location>
        <begin position="397"/>
        <end position="406"/>
    </location>
</feature>
<evidence type="ECO:0000256" key="10">
    <source>
        <dbReference type="PROSITE-ProRule" id="PRU10141"/>
    </source>
</evidence>
<dbReference type="GO" id="GO:0035556">
    <property type="term" value="P:intracellular signal transduction"/>
    <property type="evidence" value="ECO:0007669"/>
    <property type="project" value="InterPro"/>
</dbReference>
<evidence type="ECO:0000256" key="6">
    <source>
        <dbReference type="ARBA" id="ARBA00022777"/>
    </source>
</evidence>
<comment type="catalytic activity">
    <reaction evidence="9">
        <text>L-seryl-[protein] + ATP = O-phospho-L-seryl-[protein] + ADP + H(+)</text>
        <dbReference type="Rhea" id="RHEA:17989"/>
        <dbReference type="Rhea" id="RHEA-COMP:9863"/>
        <dbReference type="Rhea" id="RHEA-COMP:11604"/>
        <dbReference type="ChEBI" id="CHEBI:15378"/>
        <dbReference type="ChEBI" id="CHEBI:29999"/>
        <dbReference type="ChEBI" id="CHEBI:30616"/>
        <dbReference type="ChEBI" id="CHEBI:83421"/>
        <dbReference type="ChEBI" id="CHEBI:456216"/>
        <dbReference type="EC" id="2.7.11.1"/>
    </reaction>
</comment>
<dbReference type="SUPFAM" id="SSF89837">
    <property type="entry name" value="Doublecortin (DC)"/>
    <property type="match status" value="1"/>
</dbReference>
<dbReference type="SMART" id="SM00220">
    <property type="entry name" value="S_TKc"/>
    <property type="match status" value="1"/>
</dbReference>
<dbReference type="FunFam" id="1.10.510.10:FF:000066">
    <property type="entry name" value="Serine/threonine-protein kinase DCLK1 isoform 2"/>
    <property type="match status" value="1"/>
</dbReference>
<dbReference type="Gene3D" id="3.30.200.20">
    <property type="entry name" value="Phosphorylase Kinase, domain 1"/>
    <property type="match status" value="1"/>
</dbReference>
<evidence type="ECO:0000259" key="14">
    <source>
        <dbReference type="PROSITE" id="PS50309"/>
    </source>
</evidence>
<dbReference type="CDD" id="cd14095">
    <property type="entry name" value="STKc_DCKL"/>
    <property type="match status" value="1"/>
</dbReference>
<evidence type="ECO:0000256" key="9">
    <source>
        <dbReference type="ARBA" id="ARBA00048679"/>
    </source>
</evidence>
<dbReference type="PROSITE" id="PS00107">
    <property type="entry name" value="PROTEIN_KINASE_ATP"/>
    <property type="match status" value="1"/>
</dbReference>
<dbReference type="InterPro" id="IPR008271">
    <property type="entry name" value="Ser/Thr_kinase_AS"/>
</dbReference>
<comment type="caution">
    <text evidence="15">The sequence shown here is derived from an EMBL/GenBank/DDBJ whole genome shotgun (WGS) entry which is preliminary data.</text>
</comment>
<evidence type="ECO:0000256" key="5">
    <source>
        <dbReference type="ARBA" id="ARBA00022741"/>
    </source>
</evidence>
<keyword evidence="5 10" id="KW-0547">Nucleotide-binding</keyword>
<dbReference type="FunFam" id="3.30.200.20:FF:000315">
    <property type="entry name" value="Calcium-dependent protein kinase 3"/>
    <property type="match status" value="1"/>
</dbReference>
<dbReference type="Gene3D" id="3.10.20.230">
    <property type="entry name" value="Doublecortin domain"/>
    <property type="match status" value="1"/>
</dbReference>
<reference evidence="15" key="1">
    <citation type="submission" date="2022-02" db="EMBL/GenBank/DDBJ databases">
        <title>Atlantic sturgeon de novo genome assembly.</title>
        <authorList>
            <person name="Stock M."/>
            <person name="Klopp C."/>
            <person name="Guiguen Y."/>
            <person name="Cabau C."/>
            <person name="Parinello H."/>
            <person name="Santidrian Yebra-Pimentel E."/>
            <person name="Kuhl H."/>
            <person name="Dirks R.P."/>
            <person name="Guessner J."/>
            <person name="Wuertz S."/>
            <person name="Du K."/>
            <person name="Schartl M."/>
        </authorList>
    </citation>
    <scope>NUCLEOTIDE SEQUENCE</scope>
    <source>
        <strain evidence="15">STURGEONOMICS-FGT-2020</strain>
        <tissue evidence="15">Whole blood</tissue>
    </source>
</reference>
<feature type="region of interest" description="Disordered" evidence="12">
    <location>
        <begin position="313"/>
        <end position="411"/>
    </location>
</feature>
<dbReference type="PROSITE" id="PS50309">
    <property type="entry name" value="DC"/>
    <property type="match status" value="1"/>
</dbReference>
<evidence type="ECO:0000256" key="11">
    <source>
        <dbReference type="SAM" id="Coils"/>
    </source>
</evidence>
<dbReference type="EMBL" id="JAGXEW010000004">
    <property type="protein sequence ID" value="KAK1172312.1"/>
    <property type="molecule type" value="Genomic_DNA"/>
</dbReference>
<evidence type="ECO:0000256" key="3">
    <source>
        <dbReference type="ARBA" id="ARBA00022527"/>
    </source>
</evidence>
<keyword evidence="11" id="KW-0175">Coiled coil</keyword>
<evidence type="ECO:0000313" key="15">
    <source>
        <dbReference type="EMBL" id="KAK1172312.1"/>
    </source>
</evidence>
<dbReference type="Gene3D" id="1.10.510.10">
    <property type="entry name" value="Transferase(Phosphotransferase) domain 1"/>
    <property type="match status" value="1"/>
</dbReference>